<dbReference type="GO" id="GO:0006032">
    <property type="term" value="P:chitin catabolic process"/>
    <property type="evidence" value="ECO:0007669"/>
    <property type="project" value="TreeGrafter"/>
</dbReference>
<keyword evidence="16" id="KW-0472">Membrane</keyword>
<keyword evidence="6 15" id="KW-0489">Methyltransferase</keyword>
<dbReference type="Gene3D" id="3.40.50.150">
    <property type="entry name" value="Vaccinia Virus protein VP39"/>
    <property type="match status" value="1"/>
</dbReference>
<dbReference type="AlphaFoldDB" id="U4UMV3"/>
<evidence type="ECO:0000256" key="11">
    <source>
        <dbReference type="ARBA" id="ARBA00022884"/>
    </source>
</evidence>
<feature type="transmembrane region" description="Helical" evidence="16">
    <location>
        <begin position="647"/>
        <end position="670"/>
    </location>
</feature>
<comment type="pathway">
    <text evidence="15">tRNA modification; N(7)-methylguanine-tRNA biosynthesis.</text>
</comment>
<feature type="binding site" evidence="15">
    <location>
        <begin position="515"/>
        <end position="516"/>
    </location>
    <ligand>
        <name>S-adenosyl-L-methionine</name>
        <dbReference type="ChEBI" id="CHEBI:59789"/>
    </ligand>
</feature>
<dbReference type="InterPro" id="IPR017853">
    <property type="entry name" value="GH"/>
</dbReference>
<dbReference type="UniPathway" id="UPA00989"/>
<keyword evidence="13" id="KW-0325">Glycoprotein</keyword>
<sequence>MIPVRILTVFATLIVGSWGAVTTPSTPGGKVVVCNYETKSHLREGQGKFDLTFLEPALQYCTHLLYGYAAINEESLKLVPLNEQFDVLKDNYRHVTDLKIRHPNLKVLLSVGGNEDVSGEGSEKNLKYRQVLETSAHRLAFINSAHTLVKGFGFDGIDLAWEFPETKPKKIKSGFGKFWSSVKKTFAGETVVDENAQEHRDQFVALIRELKATFRPDNFLVSLTVLPNVNSTVYYDPRGLAPSVDFVTLHAFDFYTAQRNPKLADFPAPLYDLIDRRQDENIDAWVKYWLGQGFPAKKLIVGIPTYGRTWKLDEDAKVDNVPIEGLDGAGEPGPQTKDAGILSYPEICVRVQGGTGNVSPSGYRKVPDSTNKRGPYAYKPHDEEKGEDGVWIAYEDPQSAASKATYVRNKGLGGIAVDDLTLDDFRGVCNNNKYSILKAAVAALQRAHSNPMADHCFDYPTSPERMDWSKYYPEKFKPNEEHNAKVEFVDIGCGYGGLLITLSPMYPESLILGMEIRVKVSDYVMDRIAALRSQSPSQFQNIACLRSNAMKYLPNFFKKGQLKKMFFLYPDPHFKKAKHKWRIINKSLLAEYAYVLMEGGIVYTVTDVKDLNEWMVQHFTEHPLFEPIQGDELQYSTSKMPSEYAEMIAAIAFGVLSAIFVSAFVILIVICRRQRLFFKSTYLDGAYETRPEKHLIEPERPELELGEVNFNFDNILSDGQWIDDATGLIPHCLAILKTCGYLTEQLTTLATNSTPMSGNFSQIVDSAKRISCRVDDMVKSMYPPLDPKLLEARATALTLSVTLLALITKYECGQKGKHNLHFIDKLLQKLDGHVSFLRDASLYQEHINKFPMHTNSV</sequence>
<keyword evidence="12" id="KW-1015">Disulfide bond</keyword>
<evidence type="ECO:0000259" key="18">
    <source>
        <dbReference type="PROSITE" id="PS51910"/>
    </source>
</evidence>
<evidence type="ECO:0000256" key="1">
    <source>
        <dbReference type="ARBA" id="ARBA00000142"/>
    </source>
</evidence>
<keyword evidence="5 15" id="KW-0820">tRNA-binding</keyword>
<dbReference type="GO" id="GO:0008176">
    <property type="term" value="F:tRNA (guanine(46)-N7)-methyltransferase activity"/>
    <property type="evidence" value="ECO:0007669"/>
    <property type="project" value="UniProtKB-UniRule"/>
</dbReference>
<name>U4UMV3_DENPD</name>
<dbReference type="PROSITE" id="PS51625">
    <property type="entry name" value="SAM_MT_TRMB"/>
    <property type="match status" value="1"/>
</dbReference>
<feature type="binding site" evidence="15">
    <location>
        <begin position="548"/>
        <end position="549"/>
    </location>
    <ligand>
        <name>S-adenosyl-L-methionine</name>
        <dbReference type="ChEBI" id="CHEBI:59789"/>
    </ligand>
</feature>
<keyword evidence="7 15" id="KW-0808">Transferase</keyword>
<dbReference type="PROSITE" id="PS51910">
    <property type="entry name" value="GH18_2"/>
    <property type="match status" value="1"/>
</dbReference>
<dbReference type="Pfam" id="PF00704">
    <property type="entry name" value="Glyco_hydro_18"/>
    <property type="match status" value="1"/>
</dbReference>
<dbReference type="PANTHER" id="PTHR11177:SF235">
    <property type="entry name" value="CHITINASE-LIKE PROTEIN IDGF1-RELATED"/>
    <property type="match status" value="1"/>
</dbReference>
<dbReference type="InterPro" id="IPR011583">
    <property type="entry name" value="Chitinase_II/V-like_cat"/>
</dbReference>
<dbReference type="PANTHER" id="PTHR11177">
    <property type="entry name" value="CHITINASE"/>
    <property type="match status" value="1"/>
</dbReference>
<comment type="subcellular location">
    <subcellularLocation>
        <location evidence="15">Nucleus</location>
    </subcellularLocation>
    <subcellularLocation>
        <location evidence="2">Secreted</location>
    </subcellularLocation>
</comment>
<dbReference type="EC" id="2.1.1.33" evidence="15"/>
<dbReference type="STRING" id="77166.U4UMV3"/>
<dbReference type="NCBIfam" id="TIGR00091">
    <property type="entry name" value="tRNA (guanosine(46)-N7)-methyltransferase TrmB"/>
    <property type="match status" value="1"/>
</dbReference>
<keyword evidence="10 17" id="KW-0732">Signal</keyword>
<dbReference type="Gene3D" id="3.20.20.80">
    <property type="entry name" value="Glycosidases"/>
    <property type="match status" value="1"/>
</dbReference>
<keyword evidence="16" id="KW-0812">Transmembrane</keyword>
<evidence type="ECO:0000256" key="2">
    <source>
        <dbReference type="ARBA" id="ARBA00004613"/>
    </source>
</evidence>
<keyword evidence="14 15" id="KW-0539">Nucleus</keyword>
<evidence type="ECO:0000256" key="15">
    <source>
        <dbReference type="HAMAP-Rule" id="MF_03055"/>
    </source>
</evidence>
<keyword evidence="4" id="KW-0964">Secreted</keyword>
<dbReference type="SUPFAM" id="SSF53335">
    <property type="entry name" value="S-adenosyl-L-methionine-dependent methyltransferases"/>
    <property type="match status" value="1"/>
</dbReference>
<dbReference type="InterPro" id="IPR029070">
    <property type="entry name" value="Chitinase_insertion_sf"/>
</dbReference>
<dbReference type="InterPro" id="IPR050314">
    <property type="entry name" value="Glycosyl_Hydrlase_18"/>
</dbReference>
<keyword evidence="9 15" id="KW-0819">tRNA processing</keyword>
<dbReference type="InterPro" id="IPR025763">
    <property type="entry name" value="Trm8_euk"/>
</dbReference>
<feature type="binding site" evidence="15">
    <location>
        <position position="568"/>
    </location>
    <ligand>
        <name>S-adenosyl-L-methionine</name>
        <dbReference type="ChEBI" id="CHEBI:59789"/>
    </ligand>
</feature>
<evidence type="ECO:0000313" key="19">
    <source>
        <dbReference type="EMBL" id="ERL91491.1"/>
    </source>
</evidence>
<dbReference type="GO" id="GO:0005576">
    <property type="term" value="C:extracellular region"/>
    <property type="evidence" value="ECO:0007669"/>
    <property type="project" value="UniProtKB-SubCell"/>
</dbReference>
<dbReference type="FunFam" id="3.20.20.80:FF:000071">
    <property type="entry name" value="Imaginal disc growth factor"/>
    <property type="match status" value="1"/>
</dbReference>
<feature type="active site" evidence="15">
    <location>
        <position position="571"/>
    </location>
</feature>
<organism evidence="19 20">
    <name type="scientific">Dendroctonus ponderosae</name>
    <name type="common">Mountain pine beetle</name>
    <dbReference type="NCBI Taxonomy" id="77166"/>
    <lineage>
        <taxon>Eukaryota</taxon>
        <taxon>Metazoa</taxon>
        <taxon>Ecdysozoa</taxon>
        <taxon>Arthropoda</taxon>
        <taxon>Hexapoda</taxon>
        <taxon>Insecta</taxon>
        <taxon>Pterygota</taxon>
        <taxon>Neoptera</taxon>
        <taxon>Endopterygota</taxon>
        <taxon>Coleoptera</taxon>
        <taxon>Polyphaga</taxon>
        <taxon>Cucujiformia</taxon>
        <taxon>Curculionidae</taxon>
        <taxon>Scolytinae</taxon>
        <taxon>Dendroctonus</taxon>
    </lineage>
</organism>
<evidence type="ECO:0000313" key="20">
    <source>
        <dbReference type="Proteomes" id="UP000030742"/>
    </source>
</evidence>
<dbReference type="SMART" id="SM00636">
    <property type="entry name" value="Glyco_18"/>
    <property type="match status" value="1"/>
</dbReference>
<dbReference type="SUPFAM" id="SSF51445">
    <property type="entry name" value="(Trans)glycosidases"/>
    <property type="match status" value="1"/>
</dbReference>
<keyword evidence="16" id="KW-1133">Transmembrane helix</keyword>
<dbReference type="SUPFAM" id="SSF54556">
    <property type="entry name" value="Chitinase insertion domain"/>
    <property type="match status" value="1"/>
</dbReference>
<dbReference type="GO" id="GO:0008061">
    <property type="term" value="F:chitin binding"/>
    <property type="evidence" value="ECO:0007669"/>
    <property type="project" value="InterPro"/>
</dbReference>
<keyword evidence="8 15" id="KW-0949">S-adenosyl-L-methionine</keyword>
<accession>U4UMV3</accession>
<evidence type="ECO:0000256" key="9">
    <source>
        <dbReference type="ARBA" id="ARBA00022694"/>
    </source>
</evidence>
<keyword evidence="11 15" id="KW-0694">RNA-binding</keyword>
<evidence type="ECO:0000256" key="7">
    <source>
        <dbReference type="ARBA" id="ARBA00022679"/>
    </source>
</evidence>
<evidence type="ECO:0000256" key="4">
    <source>
        <dbReference type="ARBA" id="ARBA00022525"/>
    </source>
</evidence>
<comment type="similarity">
    <text evidence="15">Belongs to the class I-like SAM-binding methyltransferase superfamily. TrmB family.</text>
</comment>
<evidence type="ECO:0000256" key="14">
    <source>
        <dbReference type="ARBA" id="ARBA00023242"/>
    </source>
</evidence>
<comment type="catalytic activity">
    <reaction evidence="1 15">
        <text>guanosine(46) in tRNA + S-adenosyl-L-methionine = N(7)-methylguanosine(46) in tRNA + S-adenosyl-L-homocysteine</text>
        <dbReference type="Rhea" id="RHEA:42708"/>
        <dbReference type="Rhea" id="RHEA-COMP:10188"/>
        <dbReference type="Rhea" id="RHEA-COMP:10189"/>
        <dbReference type="ChEBI" id="CHEBI:57856"/>
        <dbReference type="ChEBI" id="CHEBI:59789"/>
        <dbReference type="ChEBI" id="CHEBI:74269"/>
        <dbReference type="ChEBI" id="CHEBI:74480"/>
        <dbReference type="EC" id="2.1.1.33"/>
    </reaction>
</comment>
<evidence type="ECO:0000256" key="5">
    <source>
        <dbReference type="ARBA" id="ARBA00022555"/>
    </source>
</evidence>
<reference evidence="19 20" key="1">
    <citation type="journal article" date="2013" name="Genome Biol.">
        <title>Draft genome of the mountain pine beetle, Dendroctonus ponderosae Hopkins, a major forest pest.</title>
        <authorList>
            <person name="Keeling C.I."/>
            <person name="Yuen M.M."/>
            <person name="Liao N.Y."/>
            <person name="Docking T.R."/>
            <person name="Chan S.K."/>
            <person name="Taylor G.A."/>
            <person name="Palmquist D.L."/>
            <person name="Jackman S.D."/>
            <person name="Nguyen A."/>
            <person name="Li M."/>
            <person name="Henderson H."/>
            <person name="Janes J.K."/>
            <person name="Zhao Y."/>
            <person name="Pandoh P."/>
            <person name="Moore R."/>
            <person name="Sperling F.A."/>
            <person name="Huber D.P."/>
            <person name="Birol I."/>
            <person name="Jones S.J."/>
            <person name="Bohlmann J."/>
        </authorList>
    </citation>
    <scope>NUCLEOTIDE SEQUENCE</scope>
</reference>
<dbReference type="GO" id="GO:0000049">
    <property type="term" value="F:tRNA binding"/>
    <property type="evidence" value="ECO:0007669"/>
    <property type="project" value="UniProtKB-UniRule"/>
</dbReference>
<comment type="function">
    <text evidence="15">Catalyzes the formation of N(7)-methylguanine at position 46 (m7G46) in tRNA.</text>
</comment>
<evidence type="ECO:0000256" key="10">
    <source>
        <dbReference type="ARBA" id="ARBA00022729"/>
    </source>
</evidence>
<evidence type="ECO:0000256" key="13">
    <source>
        <dbReference type="ARBA" id="ARBA00023180"/>
    </source>
</evidence>
<feature type="signal peptide" evidence="17">
    <location>
        <begin position="1"/>
        <end position="19"/>
    </location>
</feature>
<evidence type="ECO:0000256" key="16">
    <source>
        <dbReference type="SAM" id="Phobius"/>
    </source>
</evidence>
<evidence type="ECO:0000256" key="6">
    <source>
        <dbReference type="ARBA" id="ARBA00022603"/>
    </source>
</evidence>
<dbReference type="GO" id="GO:0005975">
    <property type="term" value="P:carbohydrate metabolic process"/>
    <property type="evidence" value="ECO:0007669"/>
    <property type="project" value="InterPro"/>
</dbReference>
<dbReference type="HAMAP" id="MF_03055">
    <property type="entry name" value="tRNA_methyltr_TrmB_euk"/>
    <property type="match status" value="1"/>
</dbReference>
<dbReference type="EMBL" id="KB632288">
    <property type="protein sequence ID" value="ERL91491.1"/>
    <property type="molecule type" value="Genomic_DNA"/>
</dbReference>
<comment type="similarity">
    <text evidence="3">Belongs to the glycosyl hydrolase 18 family. IDGF subfamily.</text>
</comment>
<dbReference type="InterPro" id="IPR003358">
    <property type="entry name" value="tRNA_(Gua-N-7)_MeTrfase_Trmb"/>
</dbReference>
<dbReference type="OrthoDB" id="76388at2759"/>
<dbReference type="GO" id="GO:0005634">
    <property type="term" value="C:nucleus"/>
    <property type="evidence" value="ECO:0007669"/>
    <property type="project" value="UniProtKB-SubCell"/>
</dbReference>
<dbReference type="Pfam" id="PF02390">
    <property type="entry name" value="Methyltransf_4"/>
    <property type="match status" value="1"/>
</dbReference>
<dbReference type="InterPro" id="IPR029063">
    <property type="entry name" value="SAM-dependent_MTases_sf"/>
</dbReference>
<dbReference type="InterPro" id="IPR001223">
    <property type="entry name" value="Glyco_hydro18_cat"/>
</dbReference>
<protein>
    <recommendedName>
        <fullName evidence="15">tRNA (guanine-N(7)-)-methyltransferase</fullName>
        <ecNumber evidence="15">2.1.1.33</ecNumber>
    </recommendedName>
    <alternativeName>
        <fullName evidence="15">tRNA (guanine(46)-N(7))-methyltransferase</fullName>
    </alternativeName>
    <alternativeName>
        <fullName evidence="15">tRNA(m7G46)-methyltransferase</fullName>
    </alternativeName>
</protein>
<dbReference type="Gene3D" id="1.20.1410.10">
    <property type="entry name" value="I/LWEQ domain"/>
    <property type="match status" value="1"/>
</dbReference>
<evidence type="ECO:0000256" key="3">
    <source>
        <dbReference type="ARBA" id="ARBA00006606"/>
    </source>
</evidence>
<proteinExistence type="inferred from homology"/>
<comment type="caution">
    <text evidence="15">Lacks conserved residue(s) required for the propagation of feature annotation.</text>
</comment>
<evidence type="ECO:0000256" key="12">
    <source>
        <dbReference type="ARBA" id="ARBA00023157"/>
    </source>
</evidence>
<dbReference type="Proteomes" id="UP000030742">
    <property type="component" value="Unassembled WGS sequence"/>
</dbReference>
<gene>
    <name evidence="19" type="ORF">D910_08821</name>
</gene>
<evidence type="ECO:0000256" key="8">
    <source>
        <dbReference type="ARBA" id="ARBA00022691"/>
    </source>
</evidence>
<evidence type="ECO:0000256" key="17">
    <source>
        <dbReference type="SAM" id="SignalP"/>
    </source>
</evidence>
<feature type="chain" id="PRO_5004656264" description="tRNA (guanine-N(7)-)-methyltransferase" evidence="17">
    <location>
        <begin position="20"/>
        <end position="857"/>
    </location>
</feature>
<feature type="binding site" evidence="15">
    <location>
        <position position="492"/>
    </location>
    <ligand>
        <name>S-adenosyl-L-methionine</name>
        <dbReference type="ChEBI" id="CHEBI:59789"/>
    </ligand>
</feature>
<feature type="domain" description="GH18" evidence="18">
    <location>
        <begin position="30"/>
        <end position="447"/>
    </location>
</feature>
<dbReference type="GO" id="GO:0004568">
    <property type="term" value="F:chitinase activity"/>
    <property type="evidence" value="ECO:0007669"/>
    <property type="project" value="TreeGrafter"/>
</dbReference>
<dbReference type="Gene3D" id="3.10.50.10">
    <property type="match status" value="1"/>
</dbReference>